<evidence type="ECO:0000313" key="2">
    <source>
        <dbReference type="Proteomes" id="UP000694559"/>
    </source>
</evidence>
<dbReference type="Proteomes" id="UP000694559">
    <property type="component" value="Unplaced"/>
</dbReference>
<organism evidence="1 2">
    <name type="scientific">Naja naja</name>
    <name type="common">Indian cobra</name>
    <dbReference type="NCBI Taxonomy" id="35670"/>
    <lineage>
        <taxon>Eukaryota</taxon>
        <taxon>Metazoa</taxon>
        <taxon>Chordata</taxon>
        <taxon>Craniata</taxon>
        <taxon>Vertebrata</taxon>
        <taxon>Euteleostomi</taxon>
        <taxon>Lepidosauria</taxon>
        <taxon>Squamata</taxon>
        <taxon>Bifurcata</taxon>
        <taxon>Unidentata</taxon>
        <taxon>Episquamata</taxon>
        <taxon>Toxicofera</taxon>
        <taxon>Serpentes</taxon>
        <taxon>Colubroidea</taxon>
        <taxon>Elapidae</taxon>
        <taxon>Elapinae</taxon>
        <taxon>Naja</taxon>
    </lineage>
</organism>
<evidence type="ECO:0000313" key="1">
    <source>
        <dbReference type="Ensembl" id="ENSNNAP00000003932.1"/>
    </source>
</evidence>
<name>A0A8C6VCA4_NAJNA</name>
<sequence length="123" mass="13602">VERCTFSNSLLSNVRQPIEAIEACCLLDPASRWEVEPSASAAADGGWRKKLCVCVCVCEGMGVVGELIENHHKAGKEPRGSAWVRQVMDASQRIAIKILGDFINYKFILRFNILSIHPSFLPS</sequence>
<reference evidence="1" key="1">
    <citation type="submission" date="2025-08" db="UniProtKB">
        <authorList>
            <consortium name="Ensembl"/>
        </authorList>
    </citation>
    <scope>IDENTIFICATION</scope>
</reference>
<proteinExistence type="predicted"/>
<keyword evidence="2" id="KW-1185">Reference proteome</keyword>
<dbReference type="AlphaFoldDB" id="A0A8C6VCA4"/>
<dbReference type="Ensembl" id="ENSNNAT00000004115.1">
    <property type="protein sequence ID" value="ENSNNAP00000003932.1"/>
    <property type="gene ID" value="ENSNNAG00000002663.1"/>
</dbReference>
<accession>A0A8C6VCA4</accession>
<reference evidence="1" key="2">
    <citation type="submission" date="2025-09" db="UniProtKB">
        <authorList>
            <consortium name="Ensembl"/>
        </authorList>
    </citation>
    <scope>IDENTIFICATION</scope>
</reference>
<protein>
    <submittedName>
        <fullName evidence="1">Uncharacterized protein</fullName>
    </submittedName>
</protein>